<dbReference type="EMBL" id="QTKU01000005">
    <property type="protein sequence ID" value="MBS8262327.1"/>
    <property type="molecule type" value="Genomic_DNA"/>
</dbReference>
<dbReference type="InterPro" id="IPR032710">
    <property type="entry name" value="NTF2-like_dom_sf"/>
</dbReference>
<reference evidence="2" key="2">
    <citation type="journal article" date="2021" name="Microorganisms">
        <title>Bacterial Dimethylsulfoniopropionate Biosynthesis in the East China Sea.</title>
        <authorList>
            <person name="Liu J."/>
            <person name="Zhang Y."/>
            <person name="Liu J."/>
            <person name="Zhong H."/>
            <person name="Williams B.T."/>
            <person name="Zheng Y."/>
            <person name="Curson A.R.J."/>
            <person name="Sun C."/>
            <person name="Sun H."/>
            <person name="Song D."/>
            <person name="Wagner Mackenzie B."/>
            <person name="Bermejo Martinez A."/>
            <person name="Todd J.D."/>
            <person name="Zhang X.H."/>
        </authorList>
    </citation>
    <scope>NUCLEOTIDE SEQUENCE</scope>
    <source>
        <strain evidence="2">AESS21</strain>
    </source>
</reference>
<evidence type="ECO:0000313" key="2">
    <source>
        <dbReference type="EMBL" id="MBS8262327.1"/>
    </source>
</evidence>
<dbReference type="AlphaFoldDB" id="A0A944GUG6"/>
<reference evidence="2" key="1">
    <citation type="submission" date="2018-08" db="EMBL/GenBank/DDBJ databases">
        <authorList>
            <person name="Jin W."/>
            <person name="Wang H."/>
            <person name="Yang Y."/>
            <person name="Li M."/>
            <person name="Liu J."/>
        </authorList>
    </citation>
    <scope>NUCLEOTIDE SEQUENCE</scope>
    <source>
        <strain evidence="2">AESS21</strain>
    </source>
</reference>
<organism evidence="2 3">
    <name type="scientific">Roseibium polysiphoniae</name>
    <dbReference type="NCBI Taxonomy" id="2571221"/>
    <lineage>
        <taxon>Bacteria</taxon>
        <taxon>Pseudomonadati</taxon>
        <taxon>Pseudomonadota</taxon>
        <taxon>Alphaproteobacteria</taxon>
        <taxon>Hyphomicrobiales</taxon>
        <taxon>Stappiaceae</taxon>
        <taxon>Roseibium</taxon>
    </lineage>
</organism>
<gene>
    <name evidence="2" type="ORF">DYI23_19015</name>
</gene>
<feature type="domain" description="SnoaL-like" evidence="1">
    <location>
        <begin position="73"/>
        <end position="167"/>
    </location>
</feature>
<name>A0A944GUG6_9HYPH</name>
<protein>
    <submittedName>
        <fullName evidence="2">DUF4440 domain-containing protein</fullName>
    </submittedName>
</protein>
<accession>A0A944GUG6</accession>
<evidence type="ECO:0000313" key="3">
    <source>
        <dbReference type="Proteomes" id="UP000705379"/>
    </source>
</evidence>
<proteinExistence type="predicted"/>
<evidence type="ECO:0000259" key="1">
    <source>
        <dbReference type="Pfam" id="PF12680"/>
    </source>
</evidence>
<comment type="caution">
    <text evidence="2">The sequence shown here is derived from an EMBL/GenBank/DDBJ whole genome shotgun (WGS) entry which is preliminary data.</text>
</comment>
<dbReference type="Pfam" id="PF12680">
    <property type="entry name" value="SnoaL_2"/>
    <property type="match status" value="1"/>
</dbReference>
<dbReference type="InterPro" id="IPR037401">
    <property type="entry name" value="SnoaL-like"/>
</dbReference>
<dbReference type="SUPFAM" id="SSF54427">
    <property type="entry name" value="NTF2-like"/>
    <property type="match status" value="1"/>
</dbReference>
<dbReference type="Gene3D" id="3.10.450.50">
    <property type="match status" value="1"/>
</dbReference>
<sequence>MDDVFNRPDLAGTLPLCPVPSPSKKGETMTWKTTLKTTAAVAGLVAATLNPTFATETYEMNEEQKQVMKAIETMTSHFQKADYDKVMNAYETQASVVFEPGKPVSDPQHVRQGFEVFGAMKPVFTYAGHEVIVEGDIAVHLAPWDMTGTGPDGQPLSMSGLSVAVLRKQTDGSWKMVIDNPHGQRLIPQ</sequence>
<dbReference type="Proteomes" id="UP000705379">
    <property type="component" value="Unassembled WGS sequence"/>
</dbReference>